<dbReference type="InterPro" id="IPR015003">
    <property type="entry name" value="DUF1853"/>
</dbReference>
<dbReference type="Pfam" id="PF08907">
    <property type="entry name" value="DUF1853"/>
    <property type="match status" value="1"/>
</dbReference>
<dbReference type="RefSeq" id="WP_186882086.1">
    <property type="nucleotide sequence ID" value="NZ_JACOGG010000016.1"/>
</dbReference>
<name>A0A923IAH7_9BURK</name>
<evidence type="ECO:0000313" key="2">
    <source>
        <dbReference type="Proteomes" id="UP000612361"/>
    </source>
</evidence>
<protein>
    <submittedName>
        <fullName evidence="1">DUF1853 family protein</fullName>
    </submittedName>
</protein>
<reference evidence="1" key="1">
    <citation type="submission" date="2020-08" db="EMBL/GenBank/DDBJ databases">
        <title>Novel species isolated from subtropical streams in China.</title>
        <authorList>
            <person name="Lu H."/>
        </authorList>
    </citation>
    <scope>NUCLEOTIDE SEQUENCE</scope>
    <source>
        <strain evidence="1">CY7W</strain>
    </source>
</reference>
<organism evidence="1 2">
    <name type="scientific">Undibacterium rugosum</name>
    <dbReference type="NCBI Taxonomy" id="2762291"/>
    <lineage>
        <taxon>Bacteria</taxon>
        <taxon>Pseudomonadati</taxon>
        <taxon>Pseudomonadota</taxon>
        <taxon>Betaproteobacteria</taxon>
        <taxon>Burkholderiales</taxon>
        <taxon>Oxalobacteraceae</taxon>
        <taxon>Undibacterium</taxon>
    </lineage>
</organism>
<dbReference type="EMBL" id="JACOGG010000016">
    <property type="protein sequence ID" value="MBC3936538.1"/>
    <property type="molecule type" value="Genomic_DNA"/>
</dbReference>
<accession>A0A923IAH7</accession>
<dbReference type="AlphaFoldDB" id="A0A923IAH7"/>
<sequence>MTAIQFQQAFHADWGDVADPDLRALIWLLTSPHLLSSEACWYGADVSAAFLSERDLLSDIRRIVDAPQTFKSLLVGPATRRLGLYAENLLHAYFQLVFPGSRRGLQIHDAQGRTIGEFDFLIPEGTRWTHCELATKFYLFHPATSDSDGQQPDVYDYLGPNLADSLGAKMHKIIHSQMRLGQQPQAVVKLGQAPDQVGALIKGWLFYREADSHCLLPLPGVAPDHCKGKIWTLQELRHQAAWEGCLLDRLEWLAPARVDAARSVCGVDVIEMISTQFALSDAPLMLAKLRRDAAGYAWEYERGFVVPDNWTERAATARTLRFERDGVVAQPEAGIDSGMPAWTESVRSGN</sequence>
<proteinExistence type="predicted"/>
<evidence type="ECO:0000313" key="1">
    <source>
        <dbReference type="EMBL" id="MBC3936538.1"/>
    </source>
</evidence>
<dbReference type="Proteomes" id="UP000612361">
    <property type="component" value="Unassembled WGS sequence"/>
</dbReference>
<comment type="caution">
    <text evidence="1">The sequence shown here is derived from an EMBL/GenBank/DDBJ whole genome shotgun (WGS) entry which is preliminary data.</text>
</comment>
<keyword evidence="2" id="KW-1185">Reference proteome</keyword>
<gene>
    <name evidence="1" type="ORF">H8K47_14300</name>
</gene>